<dbReference type="SUPFAM" id="SSF53850">
    <property type="entry name" value="Periplasmic binding protein-like II"/>
    <property type="match status" value="1"/>
</dbReference>
<dbReference type="GO" id="GO:0043565">
    <property type="term" value="F:sequence-specific DNA binding"/>
    <property type="evidence" value="ECO:0007669"/>
    <property type="project" value="TreeGrafter"/>
</dbReference>
<comment type="caution">
    <text evidence="6">The sequence shown here is derived from an EMBL/GenBank/DDBJ whole genome shotgun (WGS) entry which is preliminary data.</text>
</comment>
<evidence type="ECO:0000256" key="1">
    <source>
        <dbReference type="ARBA" id="ARBA00009437"/>
    </source>
</evidence>
<organism evidence="6 7">
    <name type="scientific">Nannocystis pusilla</name>
    <dbReference type="NCBI Taxonomy" id="889268"/>
    <lineage>
        <taxon>Bacteria</taxon>
        <taxon>Pseudomonadati</taxon>
        <taxon>Myxococcota</taxon>
        <taxon>Polyangia</taxon>
        <taxon>Nannocystales</taxon>
        <taxon>Nannocystaceae</taxon>
        <taxon>Nannocystis</taxon>
    </lineage>
</organism>
<reference evidence="6" key="1">
    <citation type="submission" date="2022-11" db="EMBL/GenBank/DDBJ databases">
        <title>Minimal conservation of predation-associated metabolite biosynthetic gene clusters underscores biosynthetic potential of Myxococcota including descriptions for ten novel species: Archangium lansinium sp. nov., Myxococcus landrumus sp. nov., Nannocystis bai.</title>
        <authorList>
            <person name="Ahearne A."/>
            <person name="Stevens C."/>
            <person name="Phillips K."/>
        </authorList>
    </citation>
    <scope>NUCLEOTIDE SEQUENCE</scope>
    <source>
        <strain evidence="6">Na p29</strain>
    </source>
</reference>
<dbReference type="PANTHER" id="PTHR30537">
    <property type="entry name" value="HTH-TYPE TRANSCRIPTIONAL REGULATOR"/>
    <property type="match status" value="1"/>
</dbReference>
<dbReference type="GO" id="GO:0006351">
    <property type="term" value="P:DNA-templated transcription"/>
    <property type="evidence" value="ECO:0007669"/>
    <property type="project" value="TreeGrafter"/>
</dbReference>
<evidence type="ECO:0000256" key="2">
    <source>
        <dbReference type="ARBA" id="ARBA00023015"/>
    </source>
</evidence>
<dbReference type="EMBL" id="JAPNKE010000002">
    <property type="protein sequence ID" value="MCY1004177.1"/>
    <property type="molecule type" value="Genomic_DNA"/>
</dbReference>
<evidence type="ECO:0000256" key="3">
    <source>
        <dbReference type="ARBA" id="ARBA00023125"/>
    </source>
</evidence>
<dbReference type="CDD" id="cd08422">
    <property type="entry name" value="PBP2_CrgA_like"/>
    <property type="match status" value="1"/>
</dbReference>
<sequence>MNRLFEAEVFVRVVEDGSLTAAARRLEMTTSYVSKLMTRLEERLGARLLIRTTRKLSLTETGRAYFERCTEVIRGLEEAEQLAADLQQAPRGTLRLTVPNAFGSLFALGVLSEFKARFPELSLELVFLDRQVDLIGEGFDVGLRIGELGDERLIARRLASTDRIVLASPRYLERAGTPREPEALGEHECLRYAYHAAPGRWKVQGPRGVVEVDVTGHMVANHGSMLVEAAAQGLGLVFVPVLLAAAELRAGRLRRVLPAWHWPLGLFAVYPPTPRVPAKTRALVDFLVERMREPPWAGLTG</sequence>
<dbReference type="PROSITE" id="PS50931">
    <property type="entry name" value="HTH_LYSR"/>
    <property type="match status" value="1"/>
</dbReference>
<keyword evidence="2" id="KW-0805">Transcription regulation</keyword>
<keyword evidence="3" id="KW-0238">DNA-binding</keyword>
<dbReference type="GO" id="GO:0003700">
    <property type="term" value="F:DNA-binding transcription factor activity"/>
    <property type="evidence" value="ECO:0007669"/>
    <property type="project" value="InterPro"/>
</dbReference>
<dbReference type="Gene3D" id="1.10.10.10">
    <property type="entry name" value="Winged helix-like DNA-binding domain superfamily/Winged helix DNA-binding domain"/>
    <property type="match status" value="1"/>
</dbReference>
<keyword evidence="7" id="KW-1185">Reference proteome</keyword>
<dbReference type="RefSeq" id="WP_267765712.1">
    <property type="nucleotide sequence ID" value="NZ_JAPNKE010000002.1"/>
</dbReference>
<dbReference type="Pfam" id="PF00126">
    <property type="entry name" value="HTH_1"/>
    <property type="match status" value="1"/>
</dbReference>
<dbReference type="Gene3D" id="3.40.190.290">
    <property type="match status" value="1"/>
</dbReference>
<name>A0A9X3EHL2_9BACT</name>
<dbReference type="Pfam" id="PF03466">
    <property type="entry name" value="LysR_substrate"/>
    <property type="match status" value="1"/>
</dbReference>
<protein>
    <submittedName>
        <fullName evidence="6">LysR family transcriptional regulator</fullName>
    </submittedName>
</protein>
<evidence type="ECO:0000313" key="6">
    <source>
        <dbReference type="EMBL" id="MCY1004177.1"/>
    </source>
</evidence>
<dbReference type="SUPFAM" id="SSF46785">
    <property type="entry name" value="Winged helix' DNA-binding domain"/>
    <property type="match status" value="1"/>
</dbReference>
<evidence type="ECO:0000256" key="4">
    <source>
        <dbReference type="ARBA" id="ARBA00023163"/>
    </source>
</evidence>
<evidence type="ECO:0000259" key="5">
    <source>
        <dbReference type="PROSITE" id="PS50931"/>
    </source>
</evidence>
<feature type="domain" description="HTH lysR-type" evidence="5">
    <location>
        <begin position="1"/>
        <end position="59"/>
    </location>
</feature>
<dbReference type="InterPro" id="IPR058163">
    <property type="entry name" value="LysR-type_TF_proteobact-type"/>
</dbReference>
<dbReference type="Proteomes" id="UP001150924">
    <property type="component" value="Unassembled WGS sequence"/>
</dbReference>
<keyword evidence="4" id="KW-0804">Transcription</keyword>
<dbReference type="PANTHER" id="PTHR30537:SF5">
    <property type="entry name" value="HTH-TYPE TRANSCRIPTIONAL ACTIVATOR TTDR-RELATED"/>
    <property type="match status" value="1"/>
</dbReference>
<comment type="similarity">
    <text evidence="1">Belongs to the LysR transcriptional regulatory family.</text>
</comment>
<accession>A0A9X3EHL2</accession>
<dbReference type="InterPro" id="IPR036388">
    <property type="entry name" value="WH-like_DNA-bd_sf"/>
</dbReference>
<dbReference type="FunFam" id="1.10.10.10:FF:000001">
    <property type="entry name" value="LysR family transcriptional regulator"/>
    <property type="match status" value="1"/>
</dbReference>
<evidence type="ECO:0000313" key="7">
    <source>
        <dbReference type="Proteomes" id="UP001150924"/>
    </source>
</evidence>
<dbReference type="AlphaFoldDB" id="A0A9X3EHL2"/>
<dbReference type="InterPro" id="IPR005119">
    <property type="entry name" value="LysR_subst-bd"/>
</dbReference>
<gene>
    <name evidence="6" type="ORF">OV079_01060</name>
</gene>
<dbReference type="InterPro" id="IPR000847">
    <property type="entry name" value="LysR_HTH_N"/>
</dbReference>
<proteinExistence type="inferred from homology"/>
<dbReference type="InterPro" id="IPR036390">
    <property type="entry name" value="WH_DNA-bd_sf"/>
</dbReference>